<organism evidence="2 3">
    <name type="scientific">Sphingomonas crocodyli</name>
    <dbReference type="NCBI Taxonomy" id="1979270"/>
    <lineage>
        <taxon>Bacteria</taxon>
        <taxon>Pseudomonadati</taxon>
        <taxon>Pseudomonadota</taxon>
        <taxon>Alphaproteobacteria</taxon>
        <taxon>Sphingomonadales</taxon>
        <taxon>Sphingomonadaceae</taxon>
        <taxon>Sphingomonas</taxon>
    </lineage>
</organism>
<keyword evidence="3" id="KW-1185">Reference proteome</keyword>
<evidence type="ECO:0000259" key="1">
    <source>
        <dbReference type="Pfam" id="PF02627"/>
    </source>
</evidence>
<evidence type="ECO:0000313" key="3">
    <source>
        <dbReference type="Proteomes" id="UP000282971"/>
    </source>
</evidence>
<evidence type="ECO:0000313" key="2">
    <source>
        <dbReference type="EMBL" id="RVT93177.1"/>
    </source>
</evidence>
<dbReference type="GO" id="GO:0051920">
    <property type="term" value="F:peroxiredoxin activity"/>
    <property type="evidence" value="ECO:0007669"/>
    <property type="project" value="InterPro"/>
</dbReference>
<protein>
    <submittedName>
        <fullName evidence="2">Carboxymuconolactone decarboxylase family protein</fullName>
    </submittedName>
</protein>
<accession>A0A437M6A3</accession>
<dbReference type="Proteomes" id="UP000282971">
    <property type="component" value="Unassembled WGS sequence"/>
</dbReference>
<dbReference type="PANTHER" id="PTHR33570">
    <property type="entry name" value="4-CARBOXYMUCONOLACTONE DECARBOXYLASE FAMILY PROTEIN"/>
    <property type="match status" value="1"/>
</dbReference>
<dbReference type="PANTHER" id="PTHR33570:SF2">
    <property type="entry name" value="CARBOXYMUCONOLACTONE DECARBOXYLASE-LIKE DOMAIN-CONTAINING PROTEIN"/>
    <property type="match status" value="1"/>
</dbReference>
<dbReference type="Gene3D" id="1.20.1290.10">
    <property type="entry name" value="AhpD-like"/>
    <property type="match status" value="1"/>
</dbReference>
<dbReference type="Pfam" id="PF02627">
    <property type="entry name" value="CMD"/>
    <property type="match status" value="1"/>
</dbReference>
<dbReference type="AlphaFoldDB" id="A0A437M6A3"/>
<sequence>MTTSSSSSASVPSARRFMSARAPTASIWRWNSDLPGPAGALPPGPFPRCCMADHNPTEQDMIARGQAVFDDCYRGVVPQPPQIDPKGFSGMTMKMFNDFWGGIEQLSMRDKRMVILGGLLSHGRADMFTIHAECALRNGEMDANELRGVVLMALPYIGFPNASVCMMASEQVIAKVQSGAPVQPPSF</sequence>
<feature type="domain" description="Carboxymuconolactone decarboxylase-like" evidence="1">
    <location>
        <begin position="93"/>
        <end position="164"/>
    </location>
</feature>
<proteinExistence type="predicted"/>
<dbReference type="SUPFAM" id="SSF69118">
    <property type="entry name" value="AhpD-like"/>
    <property type="match status" value="1"/>
</dbReference>
<dbReference type="InterPro" id="IPR052512">
    <property type="entry name" value="4CMD/NDH-1_regulator"/>
</dbReference>
<dbReference type="InterPro" id="IPR029032">
    <property type="entry name" value="AhpD-like"/>
</dbReference>
<comment type="caution">
    <text evidence="2">The sequence shown here is derived from an EMBL/GenBank/DDBJ whole genome shotgun (WGS) entry which is preliminary data.</text>
</comment>
<dbReference type="InterPro" id="IPR003779">
    <property type="entry name" value="CMD-like"/>
</dbReference>
<reference evidence="2 3" key="1">
    <citation type="submission" date="2019-01" db="EMBL/GenBank/DDBJ databases">
        <authorList>
            <person name="Chen W.-M."/>
        </authorList>
    </citation>
    <scope>NUCLEOTIDE SEQUENCE [LARGE SCALE GENOMIC DNA]</scope>
    <source>
        <strain evidence="2 3">CCP-7</strain>
    </source>
</reference>
<gene>
    <name evidence="2" type="ORF">EOD43_04625</name>
</gene>
<dbReference type="OrthoDB" id="7507676at2"/>
<dbReference type="EMBL" id="SACN01000001">
    <property type="protein sequence ID" value="RVT93177.1"/>
    <property type="molecule type" value="Genomic_DNA"/>
</dbReference>
<name>A0A437M6A3_9SPHN</name>